<feature type="binding site" evidence="5">
    <location>
        <position position="52"/>
    </location>
    <ligand>
        <name>Mg(2+)</name>
        <dbReference type="ChEBI" id="CHEBI:18420"/>
    </ligand>
</feature>
<evidence type="ECO:0000256" key="2">
    <source>
        <dbReference type="ARBA" id="ARBA00010211"/>
    </source>
</evidence>
<feature type="binding site" evidence="5">
    <location>
        <position position="32"/>
    </location>
    <ligand>
        <name>Ca(2+)</name>
        <dbReference type="ChEBI" id="CHEBI:29108"/>
    </ligand>
</feature>
<protein>
    <recommendedName>
        <fullName evidence="3 6">Fumarylacetoacetase</fullName>
        <ecNumber evidence="6">3.7.1.2</ecNumber>
    </recommendedName>
    <alternativeName>
        <fullName evidence="6">Fumarylacetoacetate hydrolase</fullName>
    </alternativeName>
</protein>
<comment type="catalytic activity">
    <reaction evidence="1 6">
        <text>4-fumarylacetoacetate + H2O = acetoacetate + fumarate + H(+)</text>
        <dbReference type="Rhea" id="RHEA:10244"/>
        <dbReference type="ChEBI" id="CHEBI:13705"/>
        <dbReference type="ChEBI" id="CHEBI:15377"/>
        <dbReference type="ChEBI" id="CHEBI:15378"/>
        <dbReference type="ChEBI" id="CHEBI:18034"/>
        <dbReference type="ChEBI" id="CHEBI:29806"/>
        <dbReference type="EC" id="3.7.1.2"/>
    </reaction>
</comment>
<dbReference type="EC" id="3.7.1.2" evidence="6"/>
<feature type="binding site" evidence="4">
    <location>
        <position position="39"/>
    </location>
    <ligand>
        <name>substrate</name>
    </ligand>
</feature>
<comment type="similarity">
    <text evidence="2 6">Belongs to the FAH family.</text>
</comment>
<comment type="caution">
    <text evidence="8">The sequence shown here is derived from an EMBL/GenBank/DDBJ whole genome shotgun (WGS) entry which is preliminary data.</text>
</comment>
<keyword evidence="5 6" id="KW-0479">Metal-binding</keyword>
<dbReference type="PANTHER" id="PTHR43069:SF2">
    <property type="entry name" value="FUMARYLACETOACETASE"/>
    <property type="match status" value="1"/>
</dbReference>
<dbReference type="PANTHER" id="PTHR43069">
    <property type="entry name" value="FUMARYLACETOACETASE"/>
    <property type="match status" value="1"/>
</dbReference>
<dbReference type="GO" id="GO:0006559">
    <property type="term" value="P:L-phenylalanine catabolic process"/>
    <property type="evidence" value="ECO:0007669"/>
    <property type="project" value="UniProtKB-UniRule"/>
</dbReference>
<sequence>MAFFIGPGNTLGTPIPIEKAEDHIFGMVLMNDWSARDIQKWEYQPLGPFLGKSFSTSISPWVVPMAALKPFLVDNVSQSPKVLPYLQHQDQFNFDIELEVLLQGSDIPEPRIISKSNFKHMYWTMKQQLAHHTSNGCNVRPGDLLGSGTISGPTKDSRGSLLELSWGGKAPLDLGNGLTRAYLKDDDIVTLKGYCDNGKYRIGFGTCQGKILPATDFKFTSC</sequence>
<dbReference type="Pfam" id="PF01557">
    <property type="entry name" value="FAA_hydrolase"/>
    <property type="match status" value="1"/>
</dbReference>
<keyword evidence="6" id="KW-0378">Hydrolase</keyword>
<evidence type="ECO:0000256" key="6">
    <source>
        <dbReference type="RuleBase" id="RU366008"/>
    </source>
</evidence>
<dbReference type="InterPro" id="IPR005959">
    <property type="entry name" value="Fumarylacetoacetase"/>
</dbReference>
<evidence type="ECO:0000256" key="5">
    <source>
        <dbReference type="PIRSR" id="PIRSR605959-3"/>
    </source>
</evidence>
<evidence type="ECO:0000256" key="4">
    <source>
        <dbReference type="PIRSR" id="PIRSR605959-2"/>
    </source>
</evidence>
<feature type="domain" description="Fumarylacetoacetase-like C-terminal" evidence="7">
    <location>
        <begin position="15"/>
        <end position="210"/>
    </location>
</feature>
<evidence type="ECO:0000259" key="7">
    <source>
        <dbReference type="Pfam" id="PF01557"/>
    </source>
</evidence>
<feature type="binding site" evidence="4">
    <location>
        <position position="43"/>
    </location>
    <ligand>
        <name>substrate</name>
    </ligand>
</feature>
<evidence type="ECO:0000256" key="3">
    <source>
        <dbReference type="ARBA" id="ARBA00014741"/>
    </source>
</evidence>
<keyword evidence="9" id="KW-1185">Reference proteome</keyword>
<organism evidence="8 9">
    <name type="scientific">Ramazzottius varieornatus</name>
    <name type="common">Water bear</name>
    <name type="synonym">Tardigrade</name>
    <dbReference type="NCBI Taxonomy" id="947166"/>
    <lineage>
        <taxon>Eukaryota</taxon>
        <taxon>Metazoa</taxon>
        <taxon>Ecdysozoa</taxon>
        <taxon>Tardigrada</taxon>
        <taxon>Eutardigrada</taxon>
        <taxon>Parachela</taxon>
        <taxon>Hypsibioidea</taxon>
        <taxon>Ramazzottiidae</taxon>
        <taxon>Ramazzottius</taxon>
    </lineage>
</organism>
<comment type="cofactor">
    <cofactor evidence="6">
        <name>Mg(2+)</name>
        <dbReference type="ChEBI" id="CHEBI:18420"/>
    </cofactor>
    <cofactor evidence="6">
        <name>Ca(2+)</name>
        <dbReference type="ChEBI" id="CHEBI:29108"/>
    </cofactor>
</comment>
<evidence type="ECO:0000313" key="9">
    <source>
        <dbReference type="Proteomes" id="UP000186922"/>
    </source>
</evidence>
<dbReference type="Proteomes" id="UP000186922">
    <property type="component" value="Unassembled WGS sequence"/>
</dbReference>
<dbReference type="GO" id="GO:0006572">
    <property type="term" value="P:L-tyrosine catabolic process"/>
    <property type="evidence" value="ECO:0007669"/>
    <property type="project" value="UniProtKB-UniRule"/>
</dbReference>
<evidence type="ECO:0000313" key="8">
    <source>
        <dbReference type="EMBL" id="GAV06093.1"/>
    </source>
</evidence>
<comment type="pathway">
    <text evidence="6">Amino-acid degradation; L-phenylalanine degradation; acetoacetate and fumarate from L-phenylalanine: step 6/6.</text>
</comment>
<dbReference type="GO" id="GO:0004334">
    <property type="term" value="F:fumarylacetoacetase activity"/>
    <property type="evidence" value="ECO:0007669"/>
    <property type="project" value="UniProtKB-UniRule"/>
</dbReference>
<dbReference type="GO" id="GO:1902000">
    <property type="term" value="P:homogentisate catabolic process"/>
    <property type="evidence" value="ECO:0007669"/>
    <property type="project" value="TreeGrafter"/>
</dbReference>
<keyword evidence="5 6" id="KW-0460">Magnesium</keyword>
<feature type="binding site" evidence="5">
    <location>
        <position position="32"/>
    </location>
    <ligand>
        <name>Mg(2+)</name>
        <dbReference type="ChEBI" id="CHEBI:18420"/>
    </ligand>
</feature>
<dbReference type="EMBL" id="BDGG01000013">
    <property type="protein sequence ID" value="GAV06093.1"/>
    <property type="molecule type" value="Genomic_DNA"/>
</dbReference>
<dbReference type="GO" id="GO:0046872">
    <property type="term" value="F:metal ion binding"/>
    <property type="evidence" value="ECO:0007669"/>
    <property type="project" value="UniProtKB-UniRule"/>
</dbReference>
<reference evidence="8 9" key="1">
    <citation type="journal article" date="2016" name="Nat. Commun.">
        <title>Extremotolerant tardigrade genome and improved radiotolerance of human cultured cells by tardigrade-unique protein.</title>
        <authorList>
            <person name="Hashimoto T."/>
            <person name="Horikawa D.D."/>
            <person name="Saito Y."/>
            <person name="Kuwahara H."/>
            <person name="Kozuka-Hata H."/>
            <person name="Shin-I T."/>
            <person name="Minakuchi Y."/>
            <person name="Ohishi K."/>
            <person name="Motoyama A."/>
            <person name="Aizu T."/>
            <person name="Enomoto A."/>
            <person name="Kondo K."/>
            <person name="Tanaka S."/>
            <person name="Hara Y."/>
            <person name="Koshikawa S."/>
            <person name="Sagara H."/>
            <person name="Miura T."/>
            <person name="Yokobori S."/>
            <person name="Miyagawa K."/>
            <person name="Suzuki Y."/>
            <person name="Kubo T."/>
            <person name="Oyama M."/>
            <person name="Kohara Y."/>
            <person name="Fujiyama A."/>
            <person name="Arakawa K."/>
            <person name="Katayama T."/>
            <person name="Toyoda A."/>
            <person name="Kunieda T."/>
        </authorList>
    </citation>
    <scope>NUCLEOTIDE SEQUENCE [LARGE SCALE GENOMIC DNA]</scope>
    <source>
        <strain evidence="8 9">YOKOZUNA-1</strain>
    </source>
</reference>
<name>A0A1D1W0B8_RAMVA</name>
<dbReference type="OrthoDB" id="9971669at2759"/>
<feature type="binding site" evidence="4">
    <location>
        <position position="149"/>
    </location>
    <ligand>
        <name>substrate</name>
    </ligand>
</feature>
<evidence type="ECO:0000256" key="1">
    <source>
        <dbReference type="ARBA" id="ARBA00000353"/>
    </source>
</evidence>
<dbReference type="Gene3D" id="3.90.850.10">
    <property type="entry name" value="Fumarylacetoacetase-like, C-terminal domain"/>
    <property type="match status" value="1"/>
</dbReference>
<dbReference type="AlphaFoldDB" id="A0A1D1W0B8"/>
<keyword evidence="6" id="KW-0828">Tyrosine catabolism</keyword>
<dbReference type="InterPro" id="IPR011234">
    <property type="entry name" value="Fumarylacetoacetase-like_C"/>
</dbReference>
<keyword evidence="5 6" id="KW-0106">Calcium</keyword>
<gene>
    <name evidence="8" type="primary">RvY_16126-1</name>
    <name evidence="8" type="synonym">RvY_16126.1</name>
    <name evidence="8" type="ORF">RvY_16126</name>
</gene>
<dbReference type="STRING" id="947166.A0A1D1W0B8"/>
<feature type="binding site" evidence="5">
    <location>
        <position position="56"/>
    </location>
    <ligand>
        <name>Mg(2+)</name>
        <dbReference type="ChEBI" id="CHEBI:18420"/>
    </ligand>
</feature>
<keyword evidence="6" id="KW-0585">Phenylalanine catabolism</keyword>
<dbReference type="UniPathway" id="UPA00139">
    <property type="reaction ID" value="UER00341"/>
</dbReference>
<proteinExistence type="inferred from homology"/>
<dbReference type="InterPro" id="IPR036663">
    <property type="entry name" value="Fumarylacetoacetase_C_sf"/>
</dbReference>
<accession>A0A1D1W0B8</accession>
<dbReference type="SUPFAM" id="SSF56529">
    <property type="entry name" value="FAH"/>
    <property type="match status" value="1"/>
</dbReference>